<dbReference type="OMA" id="CEESTGL"/>
<evidence type="ECO:0000256" key="5">
    <source>
        <dbReference type="SAM" id="Phobius"/>
    </source>
</evidence>
<comment type="caution">
    <text evidence="6">The sequence shown here is derived from an EMBL/GenBank/DDBJ whole genome shotgun (WGS) entry which is preliminary data.</text>
</comment>
<dbReference type="GO" id="GO:0016020">
    <property type="term" value="C:membrane"/>
    <property type="evidence" value="ECO:0007669"/>
    <property type="project" value="UniProtKB-SubCell"/>
</dbReference>
<dbReference type="EMBL" id="JAHRHJ020000011">
    <property type="protein sequence ID" value="KAH9294963.1"/>
    <property type="molecule type" value="Genomic_DNA"/>
</dbReference>
<dbReference type="SMART" id="SM00679">
    <property type="entry name" value="CTNS"/>
    <property type="match status" value="1"/>
</dbReference>
<keyword evidence="2 5" id="KW-0812">Transmembrane</keyword>
<dbReference type="PANTHER" id="PTHR16201">
    <property type="entry name" value="SEVEN TRANSMEMBRANE PROTEIN 1-RELATED"/>
    <property type="match status" value="1"/>
</dbReference>
<keyword evidence="4 5" id="KW-0472">Membrane</keyword>
<evidence type="ECO:0000313" key="6">
    <source>
        <dbReference type="EMBL" id="KAH9294963.1"/>
    </source>
</evidence>
<dbReference type="FunFam" id="1.20.1280.290:FF:000012">
    <property type="entry name" value="Vacuolar membrane PQ loop repeat protein"/>
    <property type="match status" value="1"/>
</dbReference>
<organism evidence="6 7">
    <name type="scientific">Taxus chinensis</name>
    <name type="common">Chinese yew</name>
    <name type="synonym">Taxus wallichiana var. chinensis</name>
    <dbReference type="NCBI Taxonomy" id="29808"/>
    <lineage>
        <taxon>Eukaryota</taxon>
        <taxon>Viridiplantae</taxon>
        <taxon>Streptophyta</taxon>
        <taxon>Embryophyta</taxon>
        <taxon>Tracheophyta</taxon>
        <taxon>Spermatophyta</taxon>
        <taxon>Pinopsida</taxon>
        <taxon>Pinidae</taxon>
        <taxon>Conifers II</taxon>
        <taxon>Cupressales</taxon>
        <taxon>Taxaceae</taxon>
        <taxon>Taxus</taxon>
    </lineage>
</organism>
<sequence>LPTQFYMAVLYTVTTMALLSQALYYRYLYKRVQAKITSFCQWLGTKKDGFLLKEEPKEYTNEDCKINPPTRVLNGSSKLSEGNGFKSNLCEESTGLGVGTIASTSPIPVASSQLAGHQSSGRDQYYMSARSLAKSYMPTAGSYMGQIRGSWPRTSIGLIVDQESPNDKDLLTSLMAANSSAPTNPKSLFCTAGVTFFLGVMNFYFPVHKKAAMVSNDMTKGFVLPLGRKLLQEVHGFNQSSMQRGEVSSMIGTSMGWMMAAIYMGGRLPQILLNIKRGTAEGLNPLMFTFAIVGNTTYLGSILVRSTEWAKIKPNMPWLVDAGVCVLLDCF</sequence>
<gene>
    <name evidence="6" type="ORF">KI387_038551</name>
</gene>
<dbReference type="Pfam" id="PF04193">
    <property type="entry name" value="PQ-loop"/>
    <property type="match status" value="1"/>
</dbReference>
<evidence type="ECO:0000256" key="1">
    <source>
        <dbReference type="ARBA" id="ARBA00004141"/>
    </source>
</evidence>
<keyword evidence="3 5" id="KW-1133">Transmembrane helix</keyword>
<reference evidence="6 7" key="1">
    <citation type="journal article" date="2021" name="Nat. Plants">
        <title>The Taxus genome provides insights into paclitaxel biosynthesis.</title>
        <authorList>
            <person name="Xiong X."/>
            <person name="Gou J."/>
            <person name="Liao Q."/>
            <person name="Li Y."/>
            <person name="Zhou Q."/>
            <person name="Bi G."/>
            <person name="Li C."/>
            <person name="Du R."/>
            <person name="Wang X."/>
            <person name="Sun T."/>
            <person name="Guo L."/>
            <person name="Liang H."/>
            <person name="Lu P."/>
            <person name="Wu Y."/>
            <person name="Zhang Z."/>
            <person name="Ro D.K."/>
            <person name="Shang Y."/>
            <person name="Huang S."/>
            <person name="Yan J."/>
        </authorList>
    </citation>
    <scope>NUCLEOTIDE SEQUENCE [LARGE SCALE GENOMIC DNA]</scope>
    <source>
        <strain evidence="6">Ta-2019</strain>
    </source>
</reference>
<evidence type="ECO:0000256" key="2">
    <source>
        <dbReference type="ARBA" id="ARBA00022692"/>
    </source>
</evidence>
<comment type="subcellular location">
    <subcellularLocation>
        <location evidence="1">Membrane</location>
        <topology evidence="1">Multi-pass membrane protein</topology>
    </subcellularLocation>
</comment>
<keyword evidence="7" id="KW-1185">Reference proteome</keyword>
<evidence type="ECO:0000256" key="4">
    <source>
        <dbReference type="ARBA" id="ARBA00023136"/>
    </source>
</evidence>
<dbReference type="AlphaFoldDB" id="A0AA38CEE0"/>
<evidence type="ECO:0000256" key="3">
    <source>
        <dbReference type="ARBA" id="ARBA00022989"/>
    </source>
</evidence>
<feature type="transmembrane region" description="Helical" evidence="5">
    <location>
        <begin position="286"/>
        <end position="304"/>
    </location>
</feature>
<feature type="non-terminal residue" evidence="6">
    <location>
        <position position="1"/>
    </location>
</feature>
<dbReference type="InterPro" id="IPR006603">
    <property type="entry name" value="PQ-loop_rpt"/>
</dbReference>
<proteinExistence type="predicted"/>
<feature type="non-terminal residue" evidence="6">
    <location>
        <position position="331"/>
    </location>
</feature>
<accession>A0AA38CEE0</accession>
<dbReference type="PANTHER" id="PTHR16201:SF44">
    <property type="entry name" value="SEVEN TRANSMEMBRANE PROTEIN 1"/>
    <property type="match status" value="1"/>
</dbReference>
<name>A0AA38CEE0_TAXCH</name>
<feature type="transmembrane region" description="Helical" evidence="5">
    <location>
        <begin position="247"/>
        <end position="266"/>
    </location>
</feature>
<dbReference type="InterPro" id="IPR051415">
    <property type="entry name" value="LAAT-1"/>
</dbReference>
<feature type="transmembrane region" description="Helical" evidence="5">
    <location>
        <begin position="6"/>
        <end position="25"/>
    </location>
</feature>
<protein>
    <submittedName>
        <fullName evidence="6">Uncharacterized protein</fullName>
    </submittedName>
</protein>
<dbReference type="Proteomes" id="UP000824469">
    <property type="component" value="Unassembled WGS sequence"/>
</dbReference>
<evidence type="ECO:0000313" key="7">
    <source>
        <dbReference type="Proteomes" id="UP000824469"/>
    </source>
</evidence>
<dbReference type="Gene3D" id="1.20.1280.290">
    <property type="match status" value="1"/>
</dbReference>